<dbReference type="AlphaFoldDB" id="A0A2P2P064"/>
<accession>A0A2P2P064</accession>
<proteinExistence type="predicted"/>
<dbReference type="EMBL" id="GGEC01067629">
    <property type="protein sequence ID" value="MBX48113.1"/>
    <property type="molecule type" value="Transcribed_RNA"/>
</dbReference>
<organism evidence="1">
    <name type="scientific">Rhizophora mucronata</name>
    <name type="common">Asiatic mangrove</name>
    <dbReference type="NCBI Taxonomy" id="61149"/>
    <lineage>
        <taxon>Eukaryota</taxon>
        <taxon>Viridiplantae</taxon>
        <taxon>Streptophyta</taxon>
        <taxon>Embryophyta</taxon>
        <taxon>Tracheophyta</taxon>
        <taxon>Spermatophyta</taxon>
        <taxon>Magnoliopsida</taxon>
        <taxon>eudicotyledons</taxon>
        <taxon>Gunneridae</taxon>
        <taxon>Pentapetalae</taxon>
        <taxon>rosids</taxon>
        <taxon>fabids</taxon>
        <taxon>Malpighiales</taxon>
        <taxon>Rhizophoraceae</taxon>
        <taxon>Rhizophora</taxon>
    </lineage>
</organism>
<evidence type="ECO:0000313" key="1">
    <source>
        <dbReference type="EMBL" id="MBX48113.1"/>
    </source>
</evidence>
<name>A0A2P2P064_RHIMU</name>
<sequence length="49" mass="5481">MLENIIGWEWKLKFLSIPGRSAFFSLSIRCVGIESSQAAGKDLFSIKCC</sequence>
<reference evidence="1" key="1">
    <citation type="submission" date="2018-02" db="EMBL/GenBank/DDBJ databases">
        <title>Rhizophora mucronata_Transcriptome.</title>
        <authorList>
            <person name="Meera S.P."/>
            <person name="Sreeshan A."/>
            <person name="Augustine A."/>
        </authorList>
    </citation>
    <scope>NUCLEOTIDE SEQUENCE</scope>
    <source>
        <tissue evidence="1">Leaf</tissue>
    </source>
</reference>
<protein>
    <submittedName>
        <fullName evidence="1">Uncharacterized protein</fullName>
    </submittedName>
</protein>